<feature type="transmembrane region" description="Helical" evidence="9">
    <location>
        <begin position="232"/>
        <end position="253"/>
    </location>
</feature>
<feature type="domain" description="Glycosyltransferase 2-like" evidence="10">
    <location>
        <begin position="8"/>
        <end position="168"/>
    </location>
</feature>
<dbReference type="FunFam" id="3.90.550.10:FF:000079">
    <property type="entry name" value="Probable glycosyl transferase"/>
    <property type="match status" value="1"/>
</dbReference>
<dbReference type="PANTHER" id="PTHR48090">
    <property type="entry name" value="UNDECAPRENYL-PHOSPHATE 4-DEOXY-4-FORMAMIDO-L-ARABINOSE TRANSFERASE-RELATED"/>
    <property type="match status" value="1"/>
</dbReference>
<evidence type="ECO:0000259" key="10">
    <source>
        <dbReference type="Pfam" id="PF00535"/>
    </source>
</evidence>
<comment type="similarity">
    <text evidence="8">Belongs to the glycosyltransferase 2 family. GtrB subfamily.</text>
</comment>
<evidence type="ECO:0000256" key="9">
    <source>
        <dbReference type="SAM" id="Phobius"/>
    </source>
</evidence>
<dbReference type="EMBL" id="FPAA01000007">
    <property type="protein sequence ID" value="SFS76683.1"/>
    <property type="molecule type" value="Genomic_DNA"/>
</dbReference>
<dbReference type="OrthoDB" id="9807778at2"/>
<evidence type="ECO:0000256" key="5">
    <source>
        <dbReference type="ARBA" id="ARBA00022692"/>
    </source>
</evidence>
<organism evidence="11 12">
    <name type="scientific">Marininema halotolerans</name>
    <dbReference type="NCBI Taxonomy" id="1155944"/>
    <lineage>
        <taxon>Bacteria</taxon>
        <taxon>Bacillati</taxon>
        <taxon>Bacillota</taxon>
        <taxon>Bacilli</taxon>
        <taxon>Bacillales</taxon>
        <taxon>Thermoactinomycetaceae</taxon>
        <taxon>Marininema</taxon>
    </lineage>
</organism>
<keyword evidence="4 11" id="KW-0808">Transferase</keyword>
<dbReference type="InterPro" id="IPR029044">
    <property type="entry name" value="Nucleotide-diphossugar_trans"/>
</dbReference>
<dbReference type="InterPro" id="IPR001173">
    <property type="entry name" value="Glyco_trans_2-like"/>
</dbReference>
<sequence>MSNDVRFSVVIPVFNEEAVLEESYRRLKEVMESTGDTYELLFVDDGSKDRSATLLRELRGQDPQVKWLRFSRNFGHQVAITAGMEHAKGEAVVVIDADLQDPPELILEMIQKWEEGFDVVYAKRKERKGESWFKRVTAAGYYRLLRGLTEVDIPLDTGDFRLLDRKVCHAMNALKEKHRFVRGMVSWVGFRQTAVEYVRDERWAGETKYPLKKMLGLSMDGITSFSYKPLRLASYVGFLLSMGSFLYMMFIVLKALLMETGVPGWASLATMSLFFHGVTLIILGLMGEYIGRIYDESKNRPLYLIDREGGVTGNVSPGESDVEA</sequence>
<dbReference type="PANTHER" id="PTHR48090:SF1">
    <property type="entry name" value="PROPHAGE BACTOPRENOL GLUCOSYL TRANSFERASE HOMOLOG"/>
    <property type="match status" value="1"/>
</dbReference>
<keyword evidence="7 9" id="KW-0472">Membrane</keyword>
<dbReference type="SUPFAM" id="SSF53448">
    <property type="entry name" value="Nucleotide-diphospho-sugar transferases"/>
    <property type="match status" value="1"/>
</dbReference>
<evidence type="ECO:0000256" key="4">
    <source>
        <dbReference type="ARBA" id="ARBA00022679"/>
    </source>
</evidence>
<evidence type="ECO:0000256" key="8">
    <source>
        <dbReference type="ARBA" id="ARBA00038152"/>
    </source>
</evidence>
<dbReference type="AlphaFoldDB" id="A0A1I6SID8"/>
<proteinExistence type="inferred from homology"/>
<name>A0A1I6SID8_9BACL</name>
<evidence type="ECO:0000256" key="2">
    <source>
        <dbReference type="ARBA" id="ARBA00022475"/>
    </source>
</evidence>
<keyword evidence="3 11" id="KW-0328">Glycosyltransferase</keyword>
<evidence type="ECO:0000313" key="11">
    <source>
        <dbReference type="EMBL" id="SFS76683.1"/>
    </source>
</evidence>
<dbReference type="GO" id="GO:0005886">
    <property type="term" value="C:plasma membrane"/>
    <property type="evidence" value="ECO:0007669"/>
    <property type="project" value="UniProtKB-SubCell"/>
</dbReference>
<keyword evidence="2" id="KW-1003">Cell membrane</keyword>
<dbReference type="Gene3D" id="3.90.550.10">
    <property type="entry name" value="Spore Coat Polysaccharide Biosynthesis Protein SpsA, Chain A"/>
    <property type="match status" value="1"/>
</dbReference>
<reference evidence="12" key="1">
    <citation type="submission" date="2016-10" db="EMBL/GenBank/DDBJ databases">
        <authorList>
            <person name="Varghese N."/>
            <person name="Submissions S."/>
        </authorList>
    </citation>
    <scope>NUCLEOTIDE SEQUENCE [LARGE SCALE GENOMIC DNA]</scope>
    <source>
        <strain evidence="12">DSM 45789</strain>
    </source>
</reference>
<dbReference type="RefSeq" id="WP_091837277.1">
    <property type="nucleotide sequence ID" value="NZ_FPAA01000007.1"/>
</dbReference>
<dbReference type="InterPro" id="IPR050256">
    <property type="entry name" value="Glycosyltransferase_2"/>
</dbReference>
<keyword evidence="5 9" id="KW-0812">Transmembrane</keyword>
<keyword evidence="12" id="KW-1185">Reference proteome</keyword>
<evidence type="ECO:0000256" key="3">
    <source>
        <dbReference type="ARBA" id="ARBA00022676"/>
    </source>
</evidence>
<dbReference type="GO" id="GO:0016757">
    <property type="term" value="F:glycosyltransferase activity"/>
    <property type="evidence" value="ECO:0007669"/>
    <property type="project" value="UniProtKB-KW"/>
</dbReference>
<dbReference type="Proteomes" id="UP000198660">
    <property type="component" value="Unassembled WGS sequence"/>
</dbReference>
<accession>A0A1I6SID8</accession>
<evidence type="ECO:0000256" key="1">
    <source>
        <dbReference type="ARBA" id="ARBA00004651"/>
    </source>
</evidence>
<keyword evidence="6 9" id="KW-1133">Transmembrane helix</keyword>
<evidence type="ECO:0000313" key="12">
    <source>
        <dbReference type="Proteomes" id="UP000198660"/>
    </source>
</evidence>
<gene>
    <name evidence="11" type="ORF">SAMN05444972_107113</name>
</gene>
<evidence type="ECO:0000256" key="6">
    <source>
        <dbReference type="ARBA" id="ARBA00022989"/>
    </source>
</evidence>
<protein>
    <submittedName>
        <fullName evidence="11">Dolichol-phosphate mannosyltransferase</fullName>
    </submittedName>
</protein>
<dbReference type="Pfam" id="PF00535">
    <property type="entry name" value="Glycos_transf_2"/>
    <property type="match status" value="1"/>
</dbReference>
<feature type="transmembrane region" description="Helical" evidence="9">
    <location>
        <begin position="265"/>
        <end position="290"/>
    </location>
</feature>
<dbReference type="CDD" id="cd04187">
    <property type="entry name" value="DPM1_like_bac"/>
    <property type="match status" value="1"/>
</dbReference>
<evidence type="ECO:0000256" key="7">
    <source>
        <dbReference type="ARBA" id="ARBA00023136"/>
    </source>
</evidence>
<comment type="subcellular location">
    <subcellularLocation>
        <location evidence="1">Cell membrane</location>
        <topology evidence="1">Multi-pass membrane protein</topology>
    </subcellularLocation>
</comment>